<dbReference type="EMBL" id="DRQG01000151">
    <property type="protein sequence ID" value="HGY57284.1"/>
    <property type="molecule type" value="Genomic_DNA"/>
</dbReference>
<dbReference type="Gene3D" id="3.30.450.330">
    <property type="match status" value="1"/>
</dbReference>
<evidence type="ECO:0000256" key="1">
    <source>
        <dbReference type="ARBA" id="ARBA00004370"/>
    </source>
</evidence>
<feature type="domain" description="PASTA" evidence="4">
    <location>
        <begin position="630"/>
        <end position="690"/>
    </location>
</feature>
<keyword evidence="2" id="KW-0645">Protease</keyword>
<accession>A0A7V4U3Y3</accession>
<keyword evidence="2" id="KW-0121">Carboxypeptidase</keyword>
<proteinExistence type="predicted"/>
<reference evidence="5" key="1">
    <citation type="journal article" date="2020" name="mSystems">
        <title>Genome- and Community-Level Interaction Insights into Carbon Utilization and Element Cycling Functions of Hydrothermarchaeota in Hydrothermal Sediment.</title>
        <authorList>
            <person name="Zhou Z."/>
            <person name="Liu Y."/>
            <person name="Xu W."/>
            <person name="Pan J."/>
            <person name="Luo Z.H."/>
            <person name="Li M."/>
        </authorList>
    </citation>
    <scope>NUCLEOTIDE SEQUENCE [LARGE SCALE GENOMIC DNA]</scope>
    <source>
        <strain evidence="5">HyVt-577</strain>
    </source>
</reference>
<dbReference type="GO" id="GO:0005886">
    <property type="term" value="C:plasma membrane"/>
    <property type="evidence" value="ECO:0007669"/>
    <property type="project" value="TreeGrafter"/>
</dbReference>
<dbReference type="AlphaFoldDB" id="A0A7V4U3Y3"/>
<dbReference type="Gene3D" id="3.40.710.10">
    <property type="entry name" value="DD-peptidase/beta-lactamase superfamily"/>
    <property type="match status" value="1"/>
</dbReference>
<dbReference type="GO" id="GO:0008658">
    <property type="term" value="F:penicillin binding"/>
    <property type="evidence" value="ECO:0007669"/>
    <property type="project" value="InterPro"/>
</dbReference>
<keyword evidence="3" id="KW-0472">Membrane</keyword>
<dbReference type="SUPFAM" id="SSF56601">
    <property type="entry name" value="beta-lactamase/transpeptidase-like"/>
    <property type="match status" value="1"/>
</dbReference>
<dbReference type="Proteomes" id="UP000885779">
    <property type="component" value="Unassembled WGS sequence"/>
</dbReference>
<dbReference type="Gene3D" id="3.90.1310.10">
    <property type="entry name" value="Penicillin-binding protein 2a (Domain 2)"/>
    <property type="match status" value="1"/>
</dbReference>
<dbReference type="InterPro" id="IPR005543">
    <property type="entry name" value="PASTA_dom"/>
</dbReference>
<gene>
    <name evidence="5" type="ORF">ENK44_16370</name>
</gene>
<evidence type="ECO:0000259" key="4">
    <source>
        <dbReference type="PROSITE" id="PS51178"/>
    </source>
</evidence>
<organism evidence="5">
    <name type="scientific">Caldithrix abyssi</name>
    <dbReference type="NCBI Taxonomy" id="187145"/>
    <lineage>
        <taxon>Bacteria</taxon>
        <taxon>Pseudomonadati</taxon>
        <taxon>Calditrichota</taxon>
        <taxon>Calditrichia</taxon>
        <taxon>Calditrichales</taxon>
        <taxon>Calditrichaceae</taxon>
        <taxon>Caldithrix</taxon>
    </lineage>
</organism>
<dbReference type="InterPro" id="IPR036138">
    <property type="entry name" value="PBP_dimer_sf"/>
</dbReference>
<dbReference type="InterPro" id="IPR012338">
    <property type="entry name" value="Beta-lactam/transpept-like"/>
</dbReference>
<dbReference type="SUPFAM" id="SSF54184">
    <property type="entry name" value="Penicillin-binding protein 2x (pbp-2x), c-terminal domain"/>
    <property type="match status" value="1"/>
</dbReference>
<comment type="caution">
    <text evidence="5">The sequence shown here is derived from an EMBL/GenBank/DDBJ whole genome shotgun (WGS) entry which is preliminary data.</text>
</comment>
<dbReference type="InterPro" id="IPR005311">
    <property type="entry name" value="PBP_dimer"/>
</dbReference>
<dbReference type="PANTHER" id="PTHR30627">
    <property type="entry name" value="PEPTIDOGLYCAN D,D-TRANSPEPTIDASE"/>
    <property type="match status" value="1"/>
</dbReference>
<sequence length="690" mass="77767">MSKSAKISRIRLFFLASAVVLFWLLIEANLFRVQILMHDRFDGVAQRQYEKKIVLPARRGAICDVNGNKLATTIIQYDIAADPIMIADKTRVAQACARSFGRPTRYYLTRLERKSHFVFLERRVSDERAGKLLKLDDPGLIKTPNFRRFYPFKTYGAHLLGFTDPDDRGLSGIELQFDEYLRGRPGEAVLQYDGPRRVYYDADHPIKKAQPGADLFLTIDKNIQTVVEQELADGVRRVKAKSGMAVVMDPFSGAILAMANYPEFDPNRHSRFPEDAKRNRCITDVFEPGSTMKIMTAAALLQEGIYNKDSIVHCNNGKYKVYDRVFRDTKKHGWLSFQRVVEKSSNVGMIRLAEKLPPRTLFRYLKNFGFGMDTGIGLQGANPGRLEQPARWSGVSRASISIGYEIGVTAVHLAAAYSAVVNGGYLYRPFVISRLRYPDGREEILNEPEQIRQVISEPVSRQLKLFMKGVVERGTGTKARVDGLTVGGKTGTAKKYDRKNKRYYSNKYIASFVGFADFEMPRFVVAVIIDEPQTYHYGGSVAAPVFSRIVQRIFYFEQPIAAPGNIAAQTEYAPAEEAGDLPPLNGFRIESARALLDEKDMDYKLAGQGVFVKEAVLKDNTVILNTTDALVQNNRVPKLTGLTLREALDRVNLQLFKITLQGQKKGIVRSQRPRAGTRVKKRTELVLVCE</sequence>
<evidence type="ECO:0000256" key="2">
    <source>
        <dbReference type="ARBA" id="ARBA00022645"/>
    </source>
</evidence>
<dbReference type="GO" id="GO:0004180">
    <property type="term" value="F:carboxypeptidase activity"/>
    <property type="evidence" value="ECO:0007669"/>
    <property type="project" value="UniProtKB-KW"/>
</dbReference>
<dbReference type="Pfam" id="PF03793">
    <property type="entry name" value="PASTA"/>
    <property type="match status" value="1"/>
</dbReference>
<dbReference type="SUPFAM" id="SSF56519">
    <property type="entry name" value="Penicillin binding protein dimerisation domain"/>
    <property type="match status" value="1"/>
</dbReference>
<evidence type="ECO:0000313" key="5">
    <source>
        <dbReference type="EMBL" id="HGY57284.1"/>
    </source>
</evidence>
<comment type="subcellular location">
    <subcellularLocation>
        <location evidence="1">Membrane</location>
    </subcellularLocation>
</comment>
<protein>
    <submittedName>
        <fullName evidence="5">PASTA domain-containing protein</fullName>
    </submittedName>
</protein>
<dbReference type="CDD" id="cd06577">
    <property type="entry name" value="PASTA_pknB"/>
    <property type="match status" value="1"/>
</dbReference>
<dbReference type="GO" id="GO:0071555">
    <property type="term" value="P:cell wall organization"/>
    <property type="evidence" value="ECO:0007669"/>
    <property type="project" value="TreeGrafter"/>
</dbReference>
<dbReference type="InterPro" id="IPR050515">
    <property type="entry name" value="Beta-lactam/transpept"/>
</dbReference>
<dbReference type="InterPro" id="IPR001460">
    <property type="entry name" value="PCN-bd_Tpept"/>
</dbReference>
<dbReference type="Pfam" id="PF00905">
    <property type="entry name" value="Transpeptidase"/>
    <property type="match status" value="1"/>
</dbReference>
<dbReference type="Pfam" id="PF03717">
    <property type="entry name" value="PBP_dimer"/>
    <property type="match status" value="1"/>
</dbReference>
<dbReference type="PANTHER" id="PTHR30627:SF1">
    <property type="entry name" value="PEPTIDOGLYCAN D,D-TRANSPEPTIDASE FTSI"/>
    <property type="match status" value="1"/>
</dbReference>
<keyword evidence="2" id="KW-0378">Hydrolase</keyword>
<evidence type="ECO:0000256" key="3">
    <source>
        <dbReference type="ARBA" id="ARBA00023136"/>
    </source>
</evidence>
<dbReference type="PROSITE" id="PS51178">
    <property type="entry name" value="PASTA"/>
    <property type="match status" value="1"/>
</dbReference>
<name>A0A7V4U3Y3_CALAY</name>